<keyword evidence="3 6" id="KW-0255">Endonuclease</keyword>
<dbReference type="AlphaFoldDB" id="A0A7K3NHC6"/>
<evidence type="ECO:0000256" key="3">
    <source>
        <dbReference type="ARBA" id="ARBA00022759"/>
    </source>
</evidence>
<keyword evidence="4 6" id="KW-0378">Hydrolase</keyword>
<dbReference type="Gene3D" id="3.30.230.10">
    <property type="match status" value="1"/>
</dbReference>
<dbReference type="SUPFAM" id="SSF54211">
    <property type="entry name" value="Ribosomal protein S5 domain 2-like"/>
    <property type="match status" value="1"/>
</dbReference>
<dbReference type="EMBL" id="JAAGRQ010000001">
    <property type="protein sequence ID" value="NDY55185.1"/>
    <property type="molecule type" value="Genomic_DNA"/>
</dbReference>
<proteinExistence type="inferred from homology"/>
<keyword evidence="2 6" id="KW-0540">Nuclease</keyword>
<evidence type="ECO:0000256" key="6">
    <source>
        <dbReference type="HAMAP-Rule" id="MF_00227"/>
    </source>
</evidence>
<dbReference type="Proteomes" id="UP000469724">
    <property type="component" value="Unassembled WGS sequence"/>
</dbReference>
<dbReference type="GO" id="GO:0042781">
    <property type="term" value="F:3'-tRNA processing endoribonuclease activity"/>
    <property type="evidence" value="ECO:0007669"/>
    <property type="project" value="TreeGrafter"/>
</dbReference>
<dbReference type="InterPro" id="IPR000100">
    <property type="entry name" value="RNase_P"/>
</dbReference>
<reference evidence="8 9" key="1">
    <citation type="submission" date="2020-02" db="EMBL/GenBank/DDBJ databases">
        <title>Comparative genomics of sulfur disproportionating microorganisms.</title>
        <authorList>
            <person name="Ward L.M."/>
            <person name="Bertran E."/>
            <person name="Johnston D.T."/>
        </authorList>
    </citation>
    <scope>NUCLEOTIDE SEQUENCE [LARGE SCALE GENOMIC DNA]</scope>
    <source>
        <strain evidence="8 9">DSM 3696</strain>
    </source>
</reference>
<keyword evidence="1 6" id="KW-0819">tRNA processing</keyword>
<keyword evidence="9" id="KW-1185">Reference proteome</keyword>
<dbReference type="PANTHER" id="PTHR33992">
    <property type="entry name" value="RIBONUCLEASE P PROTEIN COMPONENT"/>
    <property type="match status" value="1"/>
</dbReference>
<evidence type="ECO:0000256" key="2">
    <source>
        <dbReference type="ARBA" id="ARBA00022722"/>
    </source>
</evidence>
<dbReference type="HAMAP" id="MF_00227">
    <property type="entry name" value="RNase_P"/>
    <property type="match status" value="1"/>
</dbReference>
<evidence type="ECO:0000256" key="7">
    <source>
        <dbReference type="NCBIfam" id="TIGR00188"/>
    </source>
</evidence>
<dbReference type="Pfam" id="PF00825">
    <property type="entry name" value="Ribonuclease_P"/>
    <property type="match status" value="1"/>
</dbReference>
<evidence type="ECO:0000313" key="9">
    <source>
        <dbReference type="Proteomes" id="UP000469724"/>
    </source>
</evidence>
<dbReference type="InterPro" id="IPR014721">
    <property type="entry name" value="Ribsml_uS5_D2-typ_fold_subgr"/>
</dbReference>
<keyword evidence="5 6" id="KW-0694">RNA-binding</keyword>
<dbReference type="RefSeq" id="WP_163300273.1">
    <property type="nucleotide sequence ID" value="NZ_JAAGRQ010000001.1"/>
</dbReference>
<accession>A0A7K3NHC6</accession>
<dbReference type="GO" id="GO:0004526">
    <property type="term" value="F:ribonuclease P activity"/>
    <property type="evidence" value="ECO:0007669"/>
    <property type="project" value="UniProtKB-UniRule"/>
</dbReference>
<dbReference type="NCBIfam" id="TIGR00188">
    <property type="entry name" value="rnpA"/>
    <property type="match status" value="1"/>
</dbReference>
<evidence type="ECO:0000313" key="8">
    <source>
        <dbReference type="EMBL" id="NDY55185.1"/>
    </source>
</evidence>
<evidence type="ECO:0000256" key="5">
    <source>
        <dbReference type="ARBA" id="ARBA00022884"/>
    </source>
</evidence>
<comment type="similarity">
    <text evidence="6">Belongs to the RnpA family.</text>
</comment>
<dbReference type="GO" id="GO:0030677">
    <property type="term" value="C:ribonuclease P complex"/>
    <property type="evidence" value="ECO:0007669"/>
    <property type="project" value="TreeGrafter"/>
</dbReference>
<dbReference type="PANTHER" id="PTHR33992:SF1">
    <property type="entry name" value="RIBONUCLEASE P PROTEIN COMPONENT"/>
    <property type="match status" value="1"/>
</dbReference>
<evidence type="ECO:0000256" key="1">
    <source>
        <dbReference type="ARBA" id="ARBA00022694"/>
    </source>
</evidence>
<comment type="function">
    <text evidence="6">RNaseP catalyzes the removal of the 5'-leader sequence from pre-tRNA to produce the mature 5'-terminus. It can also cleave other RNA substrates such as 4.5S RNA. The protein component plays an auxiliary but essential role in vivo by binding to the 5'-leader sequence and broadening the substrate specificity of the ribozyme.</text>
</comment>
<comment type="catalytic activity">
    <reaction evidence="6">
        <text>Endonucleolytic cleavage of RNA, removing 5'-extranucleotides from tRNA precursor.</text>
        <dbReference type="EC" id="3.1.26.5"/>
    </reaction>
</comment>
<organism evidence="8 9">
    <name type="scientific">Desulfolutivibrio sulfodismutans</name>
    <dbReference type="NCBI Taxonomy" id="63561"/>
    <lineage>
        <taxon>Bacteria</taxon>
        <taxon>Pseudomonadati</taxon>
        <taxon>Thermodesulfobacteriota</taxon>
        <taxon>Desulfovibrionia</taxon>
        <taxon>Desulfovibrionales</taxon>
        <taxon>Desulfovibrionaceae</taxon>
        <taxon>Desulfolutivibrio</taxon>
    </lineage>
</organism>
<name>A0A7K3NHC6_9BACT</name>
<dbReference type="GO" id="GO:0000049">
    <property type="term" value="F:tRNA binding"/>
    <property type="evidence" value="ECO:0007669"/>
    <property type="project" value="UniProtKB-UniRule"/>
</dbReference>
<protein>
    <recommendedName>
        <fullName evidence="6 7">Ribonuclease P protein component</fullName>
        <shortName evidence="6">RNase P protein</shortName>
        <shortName evidence="6">RNaseP protein</shortName>
        <ecNumber evidence="6 7">3.1.26.5</ecNumber>
    </recommendedName>
    <alternativeName>
        <fullName evidence="6">Protein C5</fullName>
    </alternativeName>
</protein>
<dbReference type="EC" id="3.1.26.5" evidence="6 7"/>
<comment type="subunit">
    <text evidence="6">Consists of a catalytic RNA component (M1 or rnpB) and a protein subunit.</text>
</comment>
<sequence length="123" mass="13827">MIYPPEHRLRRRGRFTACYDSGRKYFTRHFVVFVLLRPADGVSARLGLTVGKKCGGAVARNRIKRVLREFFRLHGSAVEVPLDIVIVAKKSLDVAGFSLDAACRELLPLVARLRKDFSRVTGA</sequence>
<gene>
    <name evidence="6 8" type="primary">rnpA</name>
    <name evidence="8" type="ORF">G3N56_00295</name>
</gene>
<dbReference type="GO" id="GO:0001682">
    <property type="term" value="P:tRNA 5'-leader removal"/>
    <property type="evidence" value="ECO:0007669"/>
    <property type="project" value="UniProtKB-UniRule"/>
</dbReference>
<evidence type="ECO:0000256" key="4">
    <source>
        <dbReference type="ARBA" id="ARBA00022801"/>
    </source>
</evidence>
<comment type="caution">
    <text evidence="8">The sequence shown here is derived from an EMBL/GenBank/DDBJ whole genome shotgun (WGS) entry which is preliminary data.</text>
</comment>
<dbReference type="InterPro" id="IPR020568">
    <property type="entry name" value="Ribosomal_Su5_D2-typ_SF"/>
</dbReference>